<proteinExistence type="predicted"/>
<keyword evidence="1 6" id="KW-0597">Phosphoprotein</keyword>
<evidence type="ECO:0000259" key="9">
    <source>
        <dbReference type="PROSITE" id="PS51755"/>
    </source>
</evidence>
<evidence type="ECO:0000256" key="5">
    <source>
        <dbReference type="ARBA" id="ARBA00023163"/>
    </source>
</evidence>
<feature type="domain" description="OmpR/PhoB-type" evidence="9">
    <location>
        <begin position="133"/>
        <end position="232"/>
    </location>
</feature>
<comment type="caution">
    <text evidence="10">The sequence shown here is derived from an EMBL/GenBank/DDBJ whole genome shotgun (WGS) entry which is preliminary data.</text>
</comment>
<dbReference type="PANTHER" id="PTHR48111:SF21">
    <property type="entry name" value="DNA-BINDING DUAL MASTER TRANSCRIPTIONAL REGULATOR RPAA"/>
    <property type="match status" value="1"/>
</dbReference>
<evidence type="ECO:0000259" key="8">
    <source>
        <dbReference type="PROSITE" id="PS50110"/>
    </source>
</evidence>
<dbReference type="PROSITE" id="PS51755">
    <property type="entry name" value="OMPR_PHOB"/>
    <property type="match status" value="1"/>
</dbReference>
<dbReference type="InterPro" id="IPR001789">
    <property type="entry name" value="Sig_transdc_resp-reg_receiver"/>
</dbReference>
<keyword evidence="3" id="KW-0805">Transcription regulation</keyword>
<dbReference type="SMART" id="SM00448">
    <property type="entry name" value="REC"/>
    <property type="match status" value="1"/>
</dbReference>
<dbReference type="Gene3D" id="3.40.50.2300">
    <property type="match status" value="1"/>
</dbReference>
<dbReference type="InterPro" id="IPR016032">
    <property type="entry name" value="Sig_transdc_resp-reg_C-effctor"/>
</dbReference>
<dbReference type="GO" id="GO:0000976">
    <property type="term" value="F:transcription cis-regulatory region binding"/>
    <property type="evidence" value="ECO:0007669"/>
    <property type="project" value="TreeGrafter"/>
</dbReference>
<organism evidence="10">
    <name type="scientific">Geobacter metallireducens</name>
    <dbReference type="NCBI Taxonomy" id="28232"/>
    <lineage>
        <taxon>Bacteria</taxon>
        <taxon>Pseudomonadati</taxon>
        <taxon>Thermodesulfobacteriota</taxon>
        <taxon>Desulfuromonadia</taxon>
        <taxon>Geobacterales</taxon>
        <taxon>Geobacteraceae</taxon>
        <taxon>Geobacter</taxon>
    </lineage>
</organism>
<evidence type="ECO:0000256" key="4">
    <source>
        <dbReference type="ARBA" id="ARBA00023125"/>
    </source>
</evidence>
<name>A0A831UDE3_GEOME</name>
<keyword evidence="2" id="KW-0902">Two-component regulatory system</keyword>
<evidence type="ECO:0000256" key="2">
    <source>
        <dbReference type="ARBA" id="ARBA00023012"/>
    </source>
</evidence>
<dbReference type="SUPFAM" id="SSF46894">
    <property type="entry name" value="C-terminal effector domain of the bipartite response regulators"/>
    <property type="match status" value="1"/>
</dbReference>
<evidence type="ECO:0000256" key="1">
    <source>
        <dbReference type="ARBA" id="ARBA00022553"/>
    </source>
</evidence>
<evidence type="ECO:0000256" key="6">
    <source>
        <dbReference type="PROSITE-ProRule" id="PRU00169"/>
    </source>
</evidence>
<dbReference type="PANTHER" id="PTHR48111">
    <property type="entry name" value="REGULATOR OF RPOS"/>
    <property type="match status" value="1"/>
</dbReference>
<evidence type="ECO:0000256" key="7">
    <source>
        <dbReference type="PROSITE-ProRule" id="PRU01091"/>
    </source>
</evidence>
<dbReference type="CDD" id="cd17574">
    <property type="entry name" value="REC_OmpR"/>
    <property type="match status" value="1"/>
</dbReference>
<dbReference type="CDD" id="cd00383">
    <property type="entry name" value="trans_reg_C"/>
    <property type="match status" value="1"/>
</dbReference>
<dbReference type="GO" id="GO:0005829">
    <property type="term" value="C:cytosol"/>
    <property type="evidence" value="ECO:0007669"/>
    <property type="project" value="TreeGrafter"/>
</dbReference>
<keyword evidence="4 7" id="KW-0238">DNA-binding</keyword>
<reference evidence="10" key="1">
    <citation type="journal article" date="2020" name="mSystems">
        <title>Genome- and Community-Level Interaction Insights into Carbon Utilization and Element Cycling Functions of Hydrothermarchaeota in Hydrothermal Sediment.</title>
        <authorList>
            <person name="Zhou Z."/>
            <person name="Liu Y."/>
            <person name="Xu W."/>
            <person name="Pan J."/>
            <person name="Luo Z.H."/>
            <person name="Li M."/>
        </authorList>
    </citation>
    <scope>NUCLEOTIDE SEQUENCE [LARGE SCALE GENOMIC DNA]</scope>
    <source>
        <strain evidence="10">SpSt-349</strain>
    </source>
</reference>
<dbReference type="Gene3D" id="1.10.10.10">
    <property type="entry name" value="Winged helix-like DNA-binding domain superfamily/Winged helix DNA-binding domain"/>
    <property type="match status" value="1"/>
</dbReference>
<dbReference type="PROSITE" id="PS50110">
    <property type="entry name" value="RESPONSE_REGULATORY"/>
    <property type="match status" value="1"/>
</dbReference>
<dbReference type="SMART" id="SM00862">
    <property type="entry name" value="Trans_reg_C"/>
    <property type="match status" value="1"/>
</dbReference>
<gene>
    <name evidence="10" type="ORF">ENQ87_09770</name>
</gene>
<accession>A0A831UDE3</accession>
<feature type="domain" description="Response regulatory" evidence="8">
    <location>
        <begin position="7"/>
        <end position="121"/>
    </location>
</feature>
<dbReference type="InterPro" id="IPR011006">
    <property type="entry name" value="CheY-like_superfamily"/>
</dbReference>
<feature type="DNA-binding region" description="OmpR/PhoB-type" evidence="7">
    <location>
        <begin position="133"/>
        <end position="232"/>
    </location>
</feature>
<evidence type="ECO:0000256" key="3">
    <source>
        <dbReference type="ARBA" id="ARBA00023015"/>
    </source>
</evidence>
<dbReference type="GO" id="GO:0032993">
    <property type="term" value="C:protein-DNA complex"/>
    <property type="evidence" value="ECO:0007669"/>
    <property type="project" value="TreeGrafter"/>
</dbReference>
<dbReference type="Pfam" id="PF00486">
    <property type="entry name" value="Trans_reg_C"/>
    <property type="match status" value="1"/>
</dbReference>
<protein>
    <submittedName>
        <fullName evidence="10">Response regulator transcription factor</fullName>
    </submittedName>
</protein>
<feature type="modified residue" description="4-aspartylphosphate" evidence="6">
    <location>
        <position position="56"/>
    </location>
</feature>
<evidence type="ECO:0000313" key="10">
    <source>
        <dbReference type="EMBL" id="HEN42645.1"/>
    </source>
</evidence>
<dbReference type="GO" id="GO:0000156">
    <property type="term" value="F:phosphorelay response regulator activity"/>
    <property type="evidence" value="ECO:0007669"/>
    <property type="project" value="TreeGrafter"/>
</dbReference>
<dbReference type="FunFam" id="3.40.50.2300:FF:000001">
    <property type="entry name" value="DNA-binding response regulator PhoB"/>
    <property type="match status" value="1"/>
</dbReference>
<keyword evidence="5" id="KW-0804">Transcription</keyword>
<dbReference type="SUPFAM" id="SSF52172">
    <property type="entry name" value="CheY-like"/>
    <property type="match status" value="1"/>
</dbReference>
<sequence length="248" mass="28357">MTEDKPHILLVEDEMHLARGICFNLELDGYRVSHVESGEEALERLAYDRFALIILDVMLPGMDGFAVCERIRAMDSRVPVLILTARSDEGARITGLKSGADDYLIKPFSLSEFLLRVGGMLRRSSWYRPEPVEEGYRFGDNEVFLLSYHARTAQGEIDLTELEVKMLSLFFQREGEAISRKEILENVWGYTSDTETRTLDNFIVRLRKYFEPNPAKPVYFQTVRGVGYRFGRKAGTDKNGDRGPGTRD</sequence>
<dbReference type="EMBL" id="DSOV01000043">
    <property type="protein sequence ID" value="HEN42645.1"/>
    <property type="molecule type" value="Genomic_DNA"/>
</dbReference>
<dbReference type="AlphaFoldDB" id="A0A831UDE3"/>
<dbReference type="InterPro" id="IPR001867">
    <property type="entry name" value="OmpR/PhoB-type_DNA-bd"/>
</dbReference>
<dbReference type="GO" id="GO:0006355">
    <property type="term" value="P:regulation of DNA-templated transcription"/>
    <property type="evidence" value="ECO:0007669"/>
    <property type="project" value="InterPro"/>
</dbReference>
<dbReference type="Pfam" id="PF00072">
    <property type="entry name" value="Response_reg"/>
    <property type="match status" value="1"/>
</dbReference>
<dbReference type="InterPro" id="IPR036388">
    <property type="entry name" value="WH-like_DNA-bd_sf"/>
</dbReference>
<dbReference type="InterPro" id="IPR039420">
    <property type="entry name" value="WalR-like"/>
</dbReference>